<proteinExistence type="inferred from homology"/>
<organism evidence="11 12">
    <name type="scientific">[Candida] arabinofermentans NRRL YB-2248</name>
    <dbReference type="NCBI Taxonomy" id="983967"/>
    <lineage>
        <taxon>Eukaryota</taxon>
        <taxon>Fungi</taxon>
        <taxon>Dikarya</taxon>
        <taxon>Ascomycota</taxon>
        <taxon>Saccharomycotina</taxon>
        <taxon>Pichiomycetes</taxon>
        <taxon>Pichiales</taxon>
        <taxon>Pichiaceae</taxon>
        <taxon>Ogataea</taxon>
        <taxon>Ogataea/Candida clade</taxon>
    </lineage>
</organism>
<dbReference type="Gene3D" id="6.10.140.200">
    <property type="match status" value="1"/>
</dbReference>
<dbReference type="STRING" id="983967.A0A1E4T134"/>
<keyword evidence="7 8" id="KW-0539">Nucleus</keyword>
<dbReference type="Pfam" id="PF05983">
    <property type="entry name" value="Med7"/>
    <property type="match status" value="1"/>
</dbReference>
<dbReference type="EMBL" id="KV453852">
    <property type="protein sequence ID" value="ODV85465.1"/>
    <property type="molecule type" value="Genomic_DNA"/>
</dbReference>
<comment type="subcellular location">
    <subcellularLocation>
        <location evidence="1 8">Nucleus</location>
    </subcellularLocation>
</comment>
<keyword evidence="5 8" id="KW-0010">Activator</keyword>
<evidence type="ECO:0000256" key="3">
    <source>
        <dbReference type="ARBA" id="ARBA00020631"/>
    </source>
</evidence>
<evidence type="ECO:0000256" key="1">
    <source>
        <dbReference type="ARBA" id="ARBA00004123"/>
    </source>
</evidence>
<evidence type="ECO:0000256" key="9">
    <source>
        <dbReference type="SAM" id="Coils"/>
    </source>
</evidence>
<reference evidence="12" key="1">
    <citation type="submission" date="2016-04" db="EMBL/GenBank/DDBJ databases">
        <title>Comparative genomics of biotechnologically important yeasts.</title>
        <authorList>
            <consortium name="DOE Joint Genome Institute"/>
            <person name="Riley R."/>
            <person name="Haridas S."/>
            <person name="Wolfe K.H."/>
            <person name="Lopes M.R."/>
            <person name="Hittinger C.T."/>
            <person name="Goker M."/>
            <person name="Salamov A."/>
            <person name="Wisecaver J."/>
            <person name="Long T.M."/>
            <person name="Aerts A.L."/>
            <person name="Barry K."/>
            <person name="Choi C."/>
            <person name="Clum A."/>
            <person name="Coughlan A.Y."/>
            <person name="Deshpande S."/>
            <person name="Douglass A.P."/>
            <person name="Hanson S.J."/>
            <person name="Klenk H.-P."/>
            <person name="Labutti K."/>
            <person name="Lapidus A."/>
            <person name="Lindquist E."/>
            <person name="Lipzen A."/>
            <person name="Meier-Kolthoff J.P."/>
            <person name="Ohm R.A."/>
            <person name="Otillar R.P."/>
            <person name="Pangilinan J."/>
            <person name="Peng Y."/>
            <person name="Rokas A."/>
            <person name="Rosa C.A."/>
            <person name="Scheuner C."/>
            <person name="Sibirny A.A."/>
            <person name="Slot J.C."/>
            <person name="Stielow J.B."/>
            <person name="Sun H."/>
            <person name="Kurtzman C.P."/>
            <person name="Blackwell M."/>
            <person name="Grigoriev I.V."/>
            <person name="Jeffries T.W."/>
        </authorList>
    </citation>
    <scope>NUCLEOTIDE SEQUENCE [LARGE SCALE GENOMIC DNA]</scope>
    <source>
        <strain evidence="12">NRRL YB-2248</strain>
    </source>
</reference>
<evidence type="ECO:0000256" key="5">
    <source>
        <dbReference type="ARBA" id="ARBA00023159"/>
    </source>
</evidence>
<evidence type="ECO:0000256" key="7">
    <source>
        <dbReference type="ARBA" id="ARBA00023242"/>
    </source>
</evidence>
<dbReference type="SUPFAM" id="SSF140718">
    <property type="entry name" value="Mediator hinge subcomplex-like"/>
    <property type="match status" value="1"/>
</dbReference>
<sequence>MSEQQDDLISSLYPPPPPYIKFFTNENINKVKELVKEGTPLSTIASTKDLRFLIPPEPPSRPTYRSFGDIWNFEDKFITLEESGIEQLYDSLPKQVEEGEEIFTQERIEELKKMTKSLLLNFLEFIGLLAKNPALSYSKIEHIRIILINLHHLLNSYRLHQSREGLILKFEEKINEDLATIDKIEKTCENIENKIKMLVSDEIQFDVNSVKNDSKHATSTTTEAAITDESNATGITEEIKEDTTMINPDEEQEEEVADESTSLDNKDIEKLRKDAIKALIAGIE</sequence>
<keyword evidence="12" id="KW-1185">Reference proteome</keyword>
<dbReference type="OrthoDB" id="10253553at2759"/>
<accession>A0A1E4T134</accession>
<keyword evidence="4 8" id="KW-0805">Transcription regulation</keyword>
<keyword evidence="6 8" id="KW-0804">Transcription</keyword>
<dbReference type="PANTHER" id="PTHR21428:SF11">
    <property type="entry name" value="MEDIATOR OF RNA POLYMERASE II TRANSCRIPTION SUBUNIT 7"/>
    <property type="match status" value="1"/>
</dbReference>
<dbReference type="Proteomes" id="UP000094801">
    <property type="component" value="Unassembled WGS sequence"/>
</dbReference>
<dbReference type="InterPro" id="IPR009244">
    <property type="entry name" value="Mediatior_Med7"/>
</dbReference>
<evidence type="ECO:0000313" key="11">
    <source>
        <dbReference type="EMBL" id="ODV85465.1"/>
    </source>
</evidence>
<evidence type="ECO:0000256" key="4">
    <source>
        <dbReference type="ARBA" id="ARBA00023015"/>
    </source>
</evidence>
<comment type="function">
    <text evidence="8">Component of the Mediator complex, a coactivator involved in the regulated transcription of nearly all RNA polymerase II-dependent genes. Mediator functions as a bridge to convey information from gene-specific regulatory proteins to the basal RNA polymerase II transcription machinery.</text>
</comment>
<gene>
    <name evidence="11" type="ORF">CANARDRAFT_175928</name>
</gene>
<feature type="region of interest" description="Disordered" evidence="10">
    <location>
        <begin position="243"/>
        <end position="263"/>
    </location>
</feature>
<dbReference type="AlphaFoldDB" id="A0A1E4T134"/>
<dbReference type="InterPro" id="IPR037212">
    <property type="entry name" value="Med7/Med21-like"/>
</dbReference>
<feature type="coiled-coil region" evidence="9">
    <location>
        <begin position="174"/>
        <end position="201"/>
    </location>
</feature>
<dbReference type="GO" id="GO:0070847">
    <property type="term" value="C:core mediator complex"/>
    <property type="evidence" value="ECO:0007669"/>
    <property type="project" value="TreeGrafter"/>
</dbReference>
<dbReference type="GO" id="GO:0003712">
    <property type="term" value="F:transcription coregulator activity"/>
    <property type="evidence" value="ECO:0007669"/>
    <property type="project" value="InterPro"/>
</dbReference>
<evidence type="ECO:0000313" key="12">
    <source>
        <dbReference type="Proteomes" id="UP000094801"/>
    </source>
</evidence>
<comment type="similarity">
    <text evidence="2 8">Belongs to the Mediator complex subunit 7 family.</text>
</comment>
<evidence type="ECO:0000256" key="2">
    <source>
        <dbReference type="ARBA" id="ARBA00009994"/>
    </source>
</evidence>
<protein>
    <recommendedName>
        <fullName evidence="3 8">Mediator of RNA polymerase II transcription subunit 7</fullName>
    </recommendedName>
</protein>
<keyword evidence="9" id="KW-0175">Coiled coil</keyword>
<dbReference type="PANTHER" id="PTHR21428">
    <property type="entry name" value="MEDIATOR OF RNA POLYMERASE II TRANSCRIPTION SUBUNIT 7"/>
    <property type="match status" value="1"/>
</dbReference>
<comment type="subunit">
    <text evidence="8">Component of the Mediator complex.</text>
</comment>
<dbReference type="InterPro" id="IPR044888">
    <property type="entry name" value="Mediatior_Med7_sf"/>
</dbReference>
<dbReference type="GO" id="GO:0016592">
    <property type="term" value="C:mediator complex"/>
    <property type="evidence" value="ECO:0007669"/>
    <property type="project" value="InterPro"/>
</dbReference>
<evidence type="ECO:0000256" key="6">
    <source>
        <dbReference type="ARBA" id="ARBA00023163"/>
    </source>
</evidence>
<name>A0A1E4T134_9ASCO</name>
<evidence type="ECO:0000256" key="8">
    <source>
        <dbReference type="RuleBase" id="RU364060"/>
    </source>
</evidence>
<dbReference type="Gene3D" id="6.10.140.1520">
    <property type="match status" value="1"/>
</dbReference>
<feature type="compositionally biased region" description="Acidic residues" evidence="10">
    <location>
        <begin position="248"/>
        <end position="258"/>
    </location>
</feature>
<evidence type="ECO:0000256" key="10">
    <source>
        <dbReference type="SAM" id="MobiDB-lite"/>
    </source>
</evidence>
<dbReference type="GO" id="GO:0006357">
    <property type="term" value="P:regulation of transcription by RNA polymerase II"/>
    <property type="evidence" value="ECO:0007669"/>
    <property type="project" value="InterPro"/>
</dbReference>